<dbReference type="Proteomes" id="UP000029079">
    <property type="component" value="Chromosome"/>
</dbReference>
<accession>A0A088GLD6</accession>
<reference evidence="1 2" key="1">
    <citation type="journal article" date="2014" name="Genome Announc.">
        <title>Complete Genome Sequences of Fish Pathogenic Weissella ceti Strains WS74 and WS105.</title>
        <authorList>
            <person name="Figueiredo H.C."/>
            <person name="Leal C.A."/>
            <person name="Dorella F.A."/>
            <person name="Carvalho A.F."/>
            <person name="Soares S.C."/>
            <person name="Pereira F.L."/>
            <person name="Azevedo V.A."/>
        </authorList>
    </citation>
    <scope>NUCLEOTIDE SEQUENCE [LARGE SCALE GENOMIC DNA]</scope>
    <source>
        <strain evidence="1 2">WS74</strain>
    </source>
</reference>
<dbReference type="AlphaFoldDB" id="A0A088GLD6"/>
<evidence type="ECO:0000313" key="1">
    <source>
        <dbReference type="EMBL" id="AIM63067.1"/>
    </source>
</evidence>
<dbReference type="InterPro" id="IPR010064">
    <property type="entry name" value="HK97-gp10_tail"/>
</dbReference>
<organism evidence="1 2">
    <name type="scientific">Weissella ceti</name>
    <dbReference type="NCBI Taxonomy" id="759620"/>
    <lineage>
        <taxon>Bacteria</taxon>
        <taxon>Bacillati</taxon>
        <taxon>Bacillota</taxon>
        <taxon>Bacilli</taxon>
        <taxon>Lactobacillales</taxon>
        <taxon>Lactobacillaceae</taxon>
        <taxon>Weissella</taxon>
    </lineage>
</organism>
<keyword evidence="2" id="KW-1185">Reference proteome</keyword>
<proteinExistence type="predicted"/>
<dbReference type="RefSeq" id="WP_051950144.1">
    <property type="nucleotide sequence ID" value="NZ_CP009223.1"/>
</dbReference>
<dbReference type="KEGG" id="wct:WS74_0815"/>
<evidence type="ECO:0008006" key="3">
    <source>
        <dbReference type="Google" id="ProtNLM"/>
    </source>
</evidence>
<protein>
    <recommendedName>
        <fullName evidence="3">HK97 gp10 family phage protein</fullName>
    </recommendedName>
</protein>
<reference evidence="2" key="2">
    <citation type="submission" date="2014-08" db="EMBL/GenBank/DDBJ databases">
        <title>Complete genome of Weissella ceti strain WS74 isolated from diseased rainbow trout in Brazil.</title>
        <authorList>
            <person name="Figueiredo H.C.P."/>
            <person name="Leal C.A.G."/>
            <person name="Pereira F.L."/>
            <person name="Soares S.C."/>
            <person name="Dorella F.A."/>
            <person name="Carvalho A.F."/>
            <person name="Azevedo V.A.C."/>
        </authorList>
    </citation>
    <scope>NUCLEOTIDE SEQUENCE [LARGE SCALE GENOMIC DNA]</scope>
    <source>
        <strain evidence="2">WS74</strain>
    </source>
</reference>
<dbReference type="Pfam" id="PF04883">
    <property type="entry name" value="HK97-gp10_like"/>
    <property type="match status" value="1"/>
</dbReference>
<dbReference type="EMBL" id="CP009223">
    <property type="protein sequence ID" value="AIM63067.1"/>
    <property type="molecule type" value="Genomic_DNA"/>
</dbReference>
<sequence length="162" mass="17948">MAYKSNIPKFNDQLQKQVDKTMFEVGGIVQRSAVKNSPHDQGGLRRSIKHRTTGTGDETKVTVGTNLPYATYHEFGTGEFAENGKGRKGWWVYVKGGTGAGSSSGKTYTFEEAKRILAMMKSKGLDAHMTNGVKPSKFLRRAFRENKRSVETKIANDLRGLS</sequence>
<dbReference type="NCBIfam" id="TIGR01725">
    <property type="entry name" value="phge_HK97_gp10"/>
    <property type="match status" value="1"/>
</dbReference>
<gene>
    <name evidence="1" type="ORF">WS74_0815</name>
</gene>
<evidence type="ECO:0000313" key="2">
    <source>
        <dbReference type="Proteomes" id="UP000029079"/>
    </source>
</evidence>
<name>A0A088GLD6_9LACO</name>